<accession>A0A382ECK2</accession>
<feature type="region of interest" description="Disordered" evidence="1">
    <location>
        <begin position="85"/>
        <end position="113"/>
    </location>
</feature>
<dbReference type="PIRSF" id="PIRSF028538">
    <property type="entry name" value="DUF1820"/>
    <property type="match status" value="1"/>
</dbReference>
<dbReference type="Pfam" id="PF08850">
    <property type="entry name" value="DUF1820"/>
    <property type="match status" value="1"/>
</dbReference>
<feature type="compositionally biased region" description="Polar residues" evidence="1">
    <location>
        <begin position="104"/>
        <end position="113"/>
    </location>
</feature>
<sequence>MPENQIYKILFHNQGKVYEIYAKNVHHSAMFGFIEIEKLLFGEKTSVVVDPTEENLKNEFNGVERTYIPMHSIIRIDEVKKQGTAKISDGNDKSENIMPFPIYTKSNTDADSQ</sequence>
<gene>
    <name evidence="2" type="ORF">METZ01_LOCUS200461</name>
</gene>
<evidence type="ECO:0008006" key="3">
    <source>
        <dbReference type="Google" id="ProtNLM"/>
    </source>
</evidence>
<evidence type="ECO:0000256" key="1">
    <source>
        <dbReference type="SAM" id="MobiDB-lite"/>
    </source>
</evidence>
<name>A0A382ECK2_9ZZZZ</name>
<dbReference type="InterPro" id="IPR014949">
    <property type="entry name" value="DUF1820"/>
</dbReference>
<proteinExistence type="predicted"/>
<reference evidence="2" key="1">
    <citation type="submission" date="2018-05" db="EMBL/GenBank/DDBJ databases">
        <authorList>
            <person name="Lanie J.A."/>
            <person name="Ng W.-L."/>
            <person name="Kazmierczak K.M."/>
            <person name="Andrzejewski T.M."/>
            <person name="Davidsen T.M."/>
            <person name="Wayne K.J."/>
            <person name="Tettelin H."/>
            <person name="Glass J.I."/>
            <person name="Rusch D."/>
            <person name="Podicherti R."/>
            <person name="Tsui H.-C.T."/>
            <person name="Winkler M.E."/>
        </authorList>
    </citation>
    <scope>NUCLEOTIDE SEQUENCE</scope>
</reference>
<evidence type="ECO:0000313" key="2">
    <source>
        <dbReference type="EMBL" id="SVB47607.1"/>
    </source>
</evidence>
<organism evidence="2">
    <name type="scientific">marine metagenome</name>
    <dbReference type="NCBI Taxonomy" id="408172"/>
    <lineage>
        <taxon>unclassified sequences</taxon>
        <taxon>metagenomes</taxon>
        <taxon>ecological metagenomes</taxon>
    </lineage>
</organism>
<protein>
    <recommendedName>
        <fullName evidence="3">DUF1820 domain-containing protein</fullName>
    </recommendedName>
</protein>
<dbReference type="AlphaFoldDB" id="A0A382ECK2"/>
<dbReference type="EMBL" id="UINC01043494">
    <property type="protein sequence ID" value="SVB47607.1"/>
    <property type="molecule type" value="Genomic_DNA"/>
</dbReference>